<protein>
    <submittedName>
        <fullName evidence="1">Unannotated protein</fullName>
    </submittedName>
</protein>
<name>A0A6J6SIH5_9ZZZZ</name>
<gene>
    <name evidence="1" type="ORF">UFOPK2786_00421</name>
</gene>
<evidence type="ECO:0000313" key="1">
    <source>
        <dbReference type="EMBL" id="CAB4734736.1"/>
    </source>
</evidence>
<proteinExistence type="predicted"/>
<reference evidence="1" key="1">
    <citation type="submission" date="2020-05" db="EMBL/GenBank/DDBJ databases">
        <authorList>
            <person name="Chiriac C."/>
            <person name="Salcher M."/>
            <person name="Ghai R."/>
            <person name="Kavagutti S V."/>
        </authorList>
    </citation>
    <scope>NUCLEOTIDE SEQUENCE</scope>
</reference>
<organism evidence="1">
    <name type="scientific">freshwater metagenome</name>
    <dbReference type="NCBI Taxonomy" id="449393"/>
    <lineage>
        <taxon>unclassified sequences</taxon>
        <taxon>metagenomes</taxon>
        <taxon>ecological metagenomes</taxon>
    </lineage>
</organism>
<dbReference type="EMBL" id="CAEZYW010000042">
    <property type="protein sequence ID" value="CAB4734736.1"/>
    <property type="molecule type" value="Genomic_DNA"/>
</dbReference>
<accession>A0A6J6SIH5</accession>
<dbReference type="AlphaFoldDB" id="A0A6J6SIH5"/>
<sequence length="61" mass="6657">MAHAARDLGISEILVQVMIDDLEPKVARERAFAMVARLMASVSDLDSVVVDRTERTLAVAC</sequence>